<sequence>MCPRLKGNSETTRTDTYTGDMSRNGIRGVHIRELGRLETMYHTYYQQGMDVCVQMARLQCTQCVTLTEVHRAIKILCCNHPVLRMFIQEEENNRFHFVEMNPLKTNCTVSYLSTEDLLQNEVCKEFPSDGPLWRITVQRTESDFHRKDSLCHTCQSPNNDNFLHTFSFAFSFHHSLVDGMYLSCVLSDFIKFLDMVQLKDTLLLKCTDKKQMLPAFEQCLVPLAVKDKQTLVPVRCETETSLDALTEYKRFFQNEIVPLRLKPTKTKAVRLSMDETKTSQFLSDCKKQHILVSGAITAAACIAFAKQVATHTPPKAKILLIPVDIMVDMRRYLTQTFRDLPGTAAIHLPFLVRIPLQENLHSGTLFWEIAKRCSKELSDAIHSTKPVNYLREEVENEIQSVKEEGLGKSPYVLCISNLNNVDSIVRPEQKPRFQLMGYPALSSVGIHNSPIFEIVLFSLMNQLHIHTFYCCQYTSDETASRFSWEMTKTFNRSSKL</sequence>
<dbReference type="GeneID" id="111133340"/>
<dbReference type="Proteomes" id="UP000694844">
    <property type="component" value="Chromosome 5"/>
</dbReference>
<dbReference type="PANTHER" id="PTHR28037">
    <property type="entry name" value="ALCOHOL O-ACETYLTRANSFERASE 1-RELATED"/>
    <property type="match status" value="1"/>
</dbReference>
<dbReference type="KEGG" id="cvn:111133340"/>
<dbReference type="OrthoDB" id="6097357at2759"/>
<organism evidence="1 2">
    <name type="scientific">Crassostrea virginica</name>
    <name type="common">Eastern oyster</name>
    <dbReference type="NCBI Taxonomy" id="6565"/>
    <lineage>
        <taxon>Eukaryota</taxon>
        <taxon>Metazoa</taxon>
        <taxon>Spiralia</taxon>
        <taxon>Lophotrochozoa</taxon>
        <taxon>Mollusca</taxon>
        <taxon>Bivalvia</taxon>
        <taxon>Autobranchia</taxon>
        <taxon>Pteriomorphia</taxon>
        <taxon>Ostreida</taxon>
        <taxon>Ostreoidea</taxon>
        <taxon>Ostreidae</taxon>
        <taxon>Crassostrea</taxon>
    </lineage>
</organism>
<protein>
    <submittedName>
        <fullName evidence="2">Uncharacterized protein LOC111133340 isoform X1</fullName>
    </submittedName>
</protein>
<keyword evidence="1" id="KW-1185">Reference proteome</keyword>
<dbReference type="AlphaFoldDB" id="A0A8B8ECT9"/>
<name>A0A8B8ECT9_CRAVI</name>
<reference evidence="2" key="1">
    <citation type="submission" date="2025-08" db="UniProtKB">
        <authorList>
            <consortium name="RefSeq"/>
        </authorList>
    </citation>
    <scope>IDENTIFICATION</scope>
    <source>
        <tissue evidence="2">Whole sample</tissue>
    </source>
</reference>
<dbReference type="SUPFAM" id="SSF52777">
    <property type="entry name" value="CoA-dependent acyltransferases"/>
    <property type="match status" value="1"/>
</dbReference>
<accession>A0A8B8ECT9</accession>
<dbReference type="PANTHER" id="PTHR28037:SF1">
    <property type="entry name" value="ALCOHOL O-ACETYLTRANSFERASE 1-RELATED"/>
    <property type="match status" value="1"/>
</dbReference>
<gene>
    <name evidence="2" type="primary">LOC111133340</name>
</gene>
<dbReference type="Gene3D" id="3.30.559.10">
    <property type="entry name" value="Chloramphenicol acetyltransferase-like domain"/>
    <property type="match status" value="1"/>
</dbReference>
<dbReference type="Gene3D" id="3.30.559.30">
    <property type="entry name" value="Nonribosomal peptide synthetase, condensation domain"/>
    <property type="match status" value="1"/>
</dbReference>
<dbReference type="InterPro" id="IPR023213">
    <property type="entry name" value="CAT-like_dom_sf"/>
</dbReference>
<dbReference type="RefSeq" id="XP_022337351.1">
    <property type="nucleotide sequence ID" value="XM_022481643.1"/>
</dbReference>
<evidence type="ECO:0000313" key="2">
    <source>
        <dbReference type="RefSeq" id="XP_022337351.1"/>
    </source>
</evidence>
<evidence type="ECO:0000313" key="1">
    <source>
        <dbReference type="Proteomes" id="UP000694844"/>
    </source>
</evidence>
<dbReference type="InterPro" id="IPR052058">
    <property type="entry name" value="Alcohol_O-acetyltransferase"/>
</dbReference>
<proteinExistence type="predicted"/>